<dbReference type="AlphaFoldDB" id="A0A7J7FLS7"/>
<dbReference type="PANTHER" id="PTHR13487:SF3">
    <property type="entry name" value="REVERSION-INDUCING CYSTEINE-RICH PROTEIN WITH KAZAL MOTIFS"/>
    <property type="match status" value="1"/>
</dbReference>
<proteinExistence type="predicted"/>
<feature type="non-terminal residue" evidence="1">
    <location>
        <position position="102"/>
    </location>
</feature>
<dbReference type="EMBL" id="JACDTQ010000154">
    <property type="protein sequence ID" value="KAF5929023.1"/>
    <property type="molecule type" value="Genomic_DNA"/>
</dbReference>
<dbReference type="GO" id="GO:0030198">
    <property type="term" value="P:extracellular matrix organization"/>
    <property type="evidence" value="ECO:0007669"/>
    <property type="project" value="TreeGrafter"/>
</dbReference>
<evidence type="ECO:0000313" key="2">
    <source>
        <dbReference type="Proteomes" id="UP000551758"/>
    </source>
</evidence>
<dbReference type="InterPro" id="IPR039016">
    <property type="entry name" value="RECK"/>
</dbReference>
<dbReference type="GO" id="GO:0001955">
    <property type="term" value="P:blood vessel maturation"/>
    <property type="evidence" value="ECO:0007669"/>
    <property type="project" value="TreeGrafter"/>
</dbReference>
<dbReference type="PANTHER" id="PTHR13487">
    <property type="entry name" value="SERINE PROTEASE INHIBITOR"/>
    <property type="match status" value="1"/>
</dbReference>
<evidence type="ECO:0000313" key="1">
    <source>
        <dbReference type="EMBL" id="KAF5929023.1"/>
    </source>
</evidence>
<sequence>SSPGPSHIKAVENYCASIRPQLIHHVKCYTQSYPMRNPTDSKELCTKLYNRNWGNIQSWQEFECFCKYHPVEVSVLICLVDVREPCQLGCRNLTYYTNFNNR</sequence>
<organism evidence="1 2">
    <name type="scientific">Diceros bicornis minor</name>
    <name type="common">South-central black rhinoceros</name>
    <dbReference type="NCBI Taxonomy" id="77932"/>
    <lineage>
        <taxon>Eukaryota</taxon>
        <taxon>Metazoa</taxon>
        <taxon>Chordata</taxon>
        <taxon>Craniata</taxon>
        <taxon>Vertebrata</taxon>
        <taxon>Euteleostomi</taxon>
        <taxon>Mammalia</taxon>
        <taxon>Eutheria</taxon>
        <taxon>Laurasiatheria</taxon>
        <taxon>Perissodactyla</taxon>
        <taxon>Rhinocerotidae</taxon>
        <taxon>Diceros</taxon>
    </lineage>
</organism>
<accession>A0A7J7FLS7</accession>
<name>A0A7J7FLS7_DICBM</name>
<dbReference type="GO" id="GO:0005886">
    <property type="term" value="C:plasma membrane"/>
    <property type="evidence" value="ECO:0007669"/>
    <property type="project" value="TreeGrafter"/>
</dbReference>
<dbReference type="GO" id="GO:0002040">
    <property type="term" value="P:sprouting angiogenesis"/>
    <property type="evidence" value="ECO:0007669"/>
    <property type="project" value="TreeGrafter"/>
</dbReference>
<dbReference type="GO" id="GO:0008191">
    <property type="term" value="F:metalloendopeptidase inhibitor activity"/>
    <property type="evidence" value="ECO:0007669"/>
    <property type="project" value="InterPro"/>
</dbReference>
<keyword evidence="2" id="KW-1185">Reference proteome</keyword>
<reference evidence="1 2" key="1">
    <citation type="journal article" date="2020" name="Mol. Biol. Evol.">
        <title>Interspecific Gene Flow and the Evolution of Specialization in Black and White Rhinoceros.</title>
        <authorList>
            <person name="Moodley Y."/>
            <person name="Westbury M.V."/>
            <person name="Russo I.M."/>
            <person name="Gopalakrishnan S."/>
            <person name="Rakotoarivelo A."/>
            <person name="Olsen R.A."/>
            <person name="Prost S."/>
            <person name="Tunstall T."/>
            <person name="Ryder O.A."/>
            <person name="Dalen L."/>
            <person name="Bruford M.W."/>
        </authorList>
    </citation>
    <scope>NUCLEOTIDE SEQUENCE [LARGE SCALE GENOMIC DNA]</scope>
    <source>
        <strain evidence="1">SBR-YM</strain>
        <tissue evidence="1">Skin</tissue>
    </source>
</reference>
<gene>
    <name evidence="1" type="ORF">HPG69_018203</name>
</gene>
<dbReference type="Proteomes" id="UP000551758">
    <property type="component" value="Unassembled WGS sequence"/>
</dbReference>
<comment type="caution">
    <text evidence="1">The sequence shown here is derived from an EMBL/GenBank/DDBJ whole genome shotgun (WGS) entry which is preliminary data.</text>
</comment>
<protein>
    <submittedName>
        <fullName evidence="1">Uncharacterized protein</fullName>
    </submittedName>
</protein>